<keyword evidence="7 14" id="KW-0238">DNA-binding</keyword>
<comment type="caution">
    <text evidence="14">Lacks conserved residue(s) required for the propagation of feature annotation.</text>
</comment>
<evidence type="ECO:0000256" key="1">
    <source>
        <dbReference type="ARBA" id="ARBA00004123"/>
    </source>
</evidence>
<evidence type="ECO:0000256" key="15">
    <source>
        <dbReference type="SAM" id="MobiDB-lite"/>
    </source>
</evidence>
<dbReference type="GO" id="GO:0045892">
    <property type="term" value="P:negative regulation of DNA-templated transcription"/>
    <property type="evidence" value="ECO:0007669"/>
    <property type="project" value="UniProtKB-ARBA"/>
</dbReference>
<evidence type="ECO:0000256" key="3">
    <source>
        <dbReference type="ARBA" id="ARBA00022499"/>
    </source>
</evidence>
<dbReference type="AlphaFoldDB" id="A0A1S3GXX7"/>
<evidence type="ECO:0000256" key="14">
    <source>
        <dbReference type="PROSITE-ProRule" id="PRU00201"/>
    </source>
</evidence>
<dbReference type="GO" id="GO:0000978">
    <property type="term" value="F:RNA polymerase II cis-regulatory region sequence-specific DNA binding"/>
    <property type="evidence" value="ECO:0007669"/>
    <property type="project" value="InterPro"/>
</dbReference>
<keyword evidence="6" id="KW-0805">Transcription regulation</keyword>
<feature type="region of interest" description="Disordered" evidence="15">
    <location>
        <begin position="573"/>
        <end position="621"/>
    </location>
</feature>
<reference evidence="18" key="1">
    <citation type="submission" date="2025-08" db="UniProtKB">
        <authorList>
            <consortium name="RefSeq"/>
        </authorList>
    </citation>
    <scope>IDENTIFICATION</scope>
    <source>
        <tissue evidence="18">Gonads</tissue>
    </source>
</reference>
<feature type="region of interest" description="Disordered" evidence="15">
    <location>
        <begin position="137"/>
        <end position="173"/>
    </location>
</feature>
<gene>
    <name evidence="18" type="primary">LOC106150390</name>
</gene>
<evidence type="ECO:0000256" key="8">
    <source>
        <dbReference type="ARBA" id="ARBA00023159"/>
    </source>
</evidence>
<dbReference type="InterPro" id="IPR036960">
    <property type="entry name" value="T-box_sf"/>
</dbReference>
<dbReference type="InterPro" id="IPR018186">
    <property type="entry name" value="TF_T-box_CS"/>
</dbReference>
<accession>A0A1S3GXX7</accession>
<dbReference type="InterPro" id="IPR008967">
    <property type="entry name" value="p53-like_TF_DNA-bd_sf"/>
</dbReference>
<protein>
    <recommendedName>
        <fullName evidence="11">T-box transcription factor TBX21</fullName>
    </recommendedName>
    <alternativeName>
        <fullName evidence="12">T-cell-specific T-box transcription factor T-bet</fullName>
    </alternativeName>
    <alternativeName>
        <fullName evidence="13">Transcription factor TBLYM</fullName>
    </alternativeName>
</protein>
<organism evidence="17 18">
    <name type="scientific">Lingula anatina</name>
    <name type="common">Brachiopod</name>
    <name type="synonym">Lingula unguis</name>
    <dbReference type="NCBI Taxonomy" id="7574"/>
    <lineage>
        <taxon>Eukaryota</taxon>
        <taxon>Metazoa</taxon>
        <taxon>Spiralia</taxon>
        <taxon>Lophotrochozoa</taxon>
        <taxon>Brachiopoda</taxon>
        <taxon>Linguliformea</taxon>
        <taxon>Lingulata</taxon>
        <taxon>Lingulida</taxon>
        <taxon>Linguloidea</taxon>
        <taxon>Lingulidae</taxon>
        <taxon>Lingula</taxon>
    </lineage>
</organism>
<proteinExistence type="predicted"/>
<dbReference type="GO" id="GO:0000981">
    <property type="term" value="F:DNA-binding transcription factor activity, RNA polymerase II-specific"/>
    <property type="evidence" value="ECO:0007669"/>
    <property type="project" value="TreeGrafter"/>
</dbReference>
<dbReference type="Proteomes" id="UP000085678">
    <property type="component" value="Unplaced"/>
</dbReference>
<keyword evidence="2" id="KW-0678">Repressor</keyword>
<sequence>MLRGNAGVVGRSVHEDMIGAPPSLAARQLMVSVGQFDNSANADSGSRLTNSVENNVGYSGLLKTATKRFYLQGGLRGSAGSDEVGRRKESDSDTVQSAGHGSSYNGEKTDDESCNSLQHEPSVYADLTPYCGKASDCGVGSGQDTSTEDDDEVFPKSEHGNAVGGQKLTDGCYPDHIPTGSMVSPASRMDPAFAPFQPYPYHMSTAPLYPTQLRKSPMGSIGSLNGGYPPPQAATDSYGIPAAAIAAPIPYPAAAAPTLHPAPPGTMQGAGHPLPGDDGRLRPGKASVYLCNRDLWLKFHQHTTEMIITKQGRRMFPTLQISLQGLDPQAHYNVFVDMVLADPHHWKFQTGKWVPCGQAEQLPANGRIYMHPDSPNSGAHWMKQDITFSKLKLTNNKNCDQGFIVLNSMHKHQPRIHVIEVGSCSGTTRESSDLQTHCFPETQFIAVTAYQNTDITQLKIDHNPFAKGFRDSYDRTSERATPSPPVVESSFHALFSRNPNASPSYVPSLPGGAARGRPPMGVPGSFSPAFNGPPVDQGALLYHGRYSRGSLEQSFDYRGKAADCEGSGEYNHMAMPTSNGYPYHPQSRGLERGPESGTGYGADDQGSSPEGTGDENDDGYTPQAKRMKLEVLPAVLQQEKHSPEQIVPDSDAERLSAGNGRENSYVSMYNRQSDPHPYGYYYHDTLGGSGGQQDQQYGYSLSGNFYQPNTHAHLQGSHEEFQTI</sequence>
<dbReference type="RefSeq" id="XP_013378603.1">
    <property type="nucleotide sequence ID" value="XM_013523149.2"/>
</dbReference>
<evidence type="ECO:0000256" key="2">
    <source>
        <dbReference type="ARBA" id="ARBA00022491"/>
    </source>
</evidence>
<dbReference type="GO" id="GO:0045893">
    <property type="term" value="P:positive regulation of DNA-templated transcription"/>
    <property type="evidence" value="ECO:0007669"/>
    <property type="project" value="InterPro"/>
</dbReference>
<dbReference type="PANTHER" id="PTHR11267">
    <property type="entry name" value="T-BOX PROTEIN-RELATED"/>
    <property type="match status" value="1"/>
</dbReference>
<dbReference type="Pfam" id="PF00907">
    <property type="entry name" value="T-box"/>
    <property type="match status" value="1"/>
</dbReference>
<evidence type="ECO:0000313" key="18">
    <source>
        <dbReference type="RefSeq" id="XP_013378603.1"/>
    </source>
</evidence>
<dbReference type="KEGG" id="lak:106150390"/>
<keyword evidence="17" id="KW-1185">Reference proteome</keyword>
<evidence type="ECO:0000256" key="5">
    <source>
        <dbReference type="ARBA" id="ARBA00022843"/>
    </source>
</evidence>
<evidence type="ECO:0000256" key="4">
    <source>
        <dbReference type="ARBA" id="ARBA00022553"/>
    </source>
</evidence>
<evidence type="ECO:0000313" key="17">
    <source>
        <dbReference type="Proteomes" id="UP000085678"/>
    </source>
</evidence>
<evidence type="ECO:0000256" key="10">
    <source>
        <dbReference type="ARBA" id="ARBA00023242"/>
    </source>
</evidence>
<dbReference type="Gene3D" id="2.60.40.820">
    <property type="entry name" value="Transcription factor, T-box"/>
    <property type="match status" value="1"/>
</dbReference>
<evidence type="ECO:0000256" key="6">
    <source>
        <dbReference type="ARBA" id="ARBA00023015"/>
    </source>
</evidence>
<keyword evidence="8" id="KW-0010">Activator</keyword>
<keyword evidence="10 14" id="KW-0539">Nucleus</keyword>
<dbReference type="SUPFAM" id="SSF49417">
    <property type="entry name" value="p53-like transcription factors"/>
    <property type="match status" value="1"/>
</dbReference>
<dbReference type="InterPro" id="IPR046360">
    <property type="entry name" value="T-box_DNA-bd"/>
</dbReference>
<feature type="compositionally biased region" description="Polar residues" evidence="15">
    <location>
        <begin position="93"/>
        <end position="106"/>
    </location>
</feature>
<dbReference type="GO" id="GO:0000785">
    <property type="term" value="C:chromatin"/>
    <property type="evidence" value="ECO:0007669"/>
    <property type="project" value="TreeGrafter"/>
</dbReference>
<comment type="subcellular location">
    <subcellularLocation>
        <location evidence="1 14">Nucleus</location>
    </subcellularLocation>
</comment>
<keyword evidence="9" id="KW-0804">Transcription</keyword>
<evidence type="ECO:0000259" key="16">
    <source>
        <dbReference type="PROSITE" id="PS50252"/>
    </source>
</evidence>
<dbReference type="OrthoDB" id="7442607at2759"/>
<dbReference type="PANTHER" id="PTHR11267:SF201">
    <property type="entry name" value="T-BOX DOMAIN-CONTAINING PROTEIN"/>
    <property type="match status" value="1"/>
</dbReference>
<dbReference type="InterPro" id="IPR001699">
    <property type="entry name" value="TF_T-box"/>
</dbReference>
<feature type="region of interest" description="Disordered" evidence="15">
    <location>
        <begin position="74"/>
        <end position="116"/>
    </location>
</feature>
<keyword evidence="4" id="KW-0597">Phosphoprotein</keyword>
<dbReference type="PROSITE" id="PS01264">
    <property type="entry name" value="TBOX_2"/>
    <property type="match status" value="1"/>
</dbReference>
<feature type="domain" description="T-box" evidence="16">
    <location>
        <begin position="290"/>
        <end position="471"/>
    </location>
</feature>
<dbReference type="SMART" id="SM00425">
    <property type="entry name" value="TBOX"/>
    <property type="match status" value="1"/>
</dbReference>
<feature type="region of interest" description="Disordered" evidence="15">
    <location>
        <begin position="639"/>
        <end position="658"/>
    </location>
</feature>
<dbReference type="GO" id="GO:0001708">
    <property type="term" value="P:cell fate specification"/>
    <property type="evidence" value="ECO:0007669"/>
    <property type="project" value="TreeGrafter"/>
</dbReference>
<dbReference type="GO" id="GO:0005634">
    <property type="term" value="C:nucleus"/>
    <property type="evidence" value="ECO:0007669"/>
    <property type="project" value="UniProtKB-SubCell"/>
</dbReference>
<dbReference type="CDD" id="cd20194">
    <property type="entry name" value="T-box_TBR1_2_21-like"/>
    <property type="match status" value="1"/>
</dbReference>
<evidence type="ECO:0000256" key="7">
    <source>
        <dbReference type="ARBA" id="ARBA00023125"/>
    </source>
</evidence>
<dbReference type="PROSITE" id="PS01283">
    <property type="entry name" value="TBOX_1"/>
    <property type="match status" value="1"/>
</dbReference>
<keyword evidence="3" id="KW-1017">Isopeptide bond</keyword>
<keyword evidence="5" id="KW-0832">Ubl conjugation</keyword>
<evidence type="ECO:0000256" key="13">
    <source>
        <dbReference type="ARBA" id="ARBA00081928"/>
    </source>
</evidence>
<dbReference type="FunFam" id="2.60.40.820:FF:000011">
    <property type="entry name" value="T-box transcription factor TBX21"/>
    <property type="match status" value="1"/>
</dbReference>
<name>A0A1S3GXX7_LINAN</name>
<evidence type="ECO:0000256" key="12">
    <source>
        <dbReference type="ARBA" id="ARBA00078344"/>
    </source>
</evidence>
<dbReference type="PROSITE" id="PS50252">
    <property type="entry name" value="TBOX_3"/>
    <property type="match status" value="1"/>
</dbReference>
<dbReference type="STRING" id="7574.A0A1S3GXX7"/>
<evidence type="ECO:0000256" key="11">
    <source>
        <dbReference type="ARBA" id="ARBA00072238"/>
    </source>
</evidence>
<dbReference type="GeneID" id="106150390"/>
<dbReference type="InParanoid" id="A0A1S3GXX7"/>
<evidence type="ECO:0000256" key="9">
    <source>
        <dbReference type="ARBA" id="ARBA00023163"/>
    </source>
</evidence>
<dbReference type="PRINTS" id="PR00937">
    <property type="entry name" value="TBOX"/>
</dbReference>